<feature type="compositionally biased region" description="Basic and acidic residues" evidence="6">
    <location>
        <begin position="217"/>
        <end position="245"/>
    </location>
</feature>
<feature type="zinc finger region" description="C3H1-type" evidence="5">
    <location>
        <begin position="253"/>
        <end position="281"/>
    </location>
</feature>
<reference evidence="9" key="1">
    <citation type="submission" date="2021-06" db="EMBL/GenBank/DDBJ databases">
        <authorList>
            <consortium name="DOE Joint Genome Institute"/>
            <person name="Mondo S.J."/>
            <person name="Amses K.R."/>
            <person name="Simmons D.R."/>
            <person name="Longcore J.E."/>
            <person name="Seto K."/>
            <person name="Alves G.H."/>
            <person name="Bonds A.E."/>
            <person name="Quandt C.A."/>
            <person name="Davis W.J."/>
            <person name="Chang Y."/>
            <person name="Letcher P.M."/>
            <person name="Powell M.J."/>
            <person name="Kuo A."/>
            <person name="Labutti K."/>
            <person name="Pangilinan J."/>
            <person name="Andreopoulos W."/>
            <person name="Tritt A."/>
            <person name="Riley R."/>
            <person name="Hundley H."/>
            <person name="Johnson J."/>
            <person name="Lipzen A."/>
            <person name="Barry K."/>
            <person name="Berbee M.L."/>
            <person name="Buchler N.E."/>
            <person name="Grigoriev I.V."/>
            <person name="Spatafora J.W."/>
            <person name="Stajich J.E."/>
            <person name="James T.Y."/>
        </authorList>
    </citation>
    <scope>NUCLEOTIDE SEQUENCE</scope>
    <source>
        <strain evidence="9">AG</strain>
    </source>
</reference>
<dbReference type="SUPFAM" id="SSF55811">
    <property type="entry name" value="Nudix"/>
    <property type="match status" value="1"/>
</dbReference>
<feature type="domain" description="Nudix hydrolase" evidence="8">
    <location>
        <begin position="6"/>
        <end position="138"/>
    </location>
</feature>
<dbReference type="Pfam" id="PF00293">
    <property type="entry name" value="NUDIX"/>
    <property type="match status" value="1"/>
</dbReference>
<feature type="compositionally biased region" description="Basic and acidic residues" evidence="6">
    <location>
        <begin position="339"/>
        <end position="376"/>
    </location>
</feature>
<accession>A0AAD5HC08</accession>
<dbReference type="InterPro" id="IPR015797">
    <property type="entry name" value="NUDIX_hydrolase-like_dom_sf"/>
</dbReference>
<feature type="zinc finger region" description="C3H1-type" evidence="5">
    <location>
        <begin position="307"/>
        <end position="335"/>
    </location>
</feature>
<feature type="region of interest" description="Disordered" evidence="6">
    <location>
        <begin position="200"/>
        <end position="249"/>
    </location>
</feature>
<dbReference type="Proteomes" id="UP001206595">
    <property type="component" value="Unassembled WGS sequence"/>
</dbReference>
<organism evidence="9 10">
    <name type="scientific">Umbelopsis ramanniana AG</name>
    <dbReference type="NCBI Taxonomy" id="1314678"/>
    <lineage>
        <taxon>Eukaryota</taxon>
        <taxon>Fungi</taxon>
        <taxon>Fungi incertae sedis</taxon>
        <taxon>Mucoromycota</taxon>
        <taxon>Mucoromycotina</taxon>
        <taxon>Umbelopsidomycetes</taxon>
        <taxon>Umbelopsidales</taxon>
        <taxon>Umbelopsidaceae</taxon>
        <taxon>Umbelopsis</taxon>
    </lineage>
</organism>
<dbReference type="AlphaFoldDB" id="A0AAD5HC08"/>
<dbReference type="PROSITE" id="PS50103">
    <property type="entry name" value="ZF_C3H1"/>
    <property type="match status" value="2"/>
</dbReference>
<dbReference type="InterPro" id="IPR000086">
    <property type="entry name" value="NUDIX_hydrolase_dom"/>
</dbReference>
<dbReference type="SMART" id="SM00356">
    <property type="entry name" value="ZnF_C3H1"/>
    <property type="match status" value="2"/>
</dbReference>
<dbReference type="InterPro" id="IPR000571">
    <property type="entry name" value="Znf_CCCH"/>
</dbReference>
<proteinExistence type="predicted"/>
<dbReference type="GO" id="GO:0003729">
    <property type="term" value="F:mRNA binding"/>
    <property type="evidence" value="ECO:0007669"/>
    <property type="project" value="InterPro"/>
</dbReference>
<gene>
    <name evidence="9" type="ORF">K450DRAFT_245163</name>
</gene>
<dbReference type="GO" id="GO:0051252">
    <property type="term" value="P:regulation of RNA metabolic process"/>
    <property type="evidence" value="ECO:0007669"/>
    <property type="project" value="UniProtKB-ARBA"/>
</dbReference>
<feature type="domain" description="C3H1-type" evidence="7">
    <location>
        <begin position="253"/>
        <end position="281"/>
    </location>
</feature>
<evidence type="ECO:0000259" key="7">
    <source>
        <dbReference type="PROSITE" id="PS50103"/>
    </source>
</evidence>
<feature type="domain" description="C3H1-type" evidence="7">
    <location>
        <begin position="307"/>
        <end position="335"/>
    </location>
</feature>
<evidence type="ECO:0000256" key="6">
    <source>
        <dbReference type="SAM" id="MobiDB-lite"/>
    </source>
</evidence>
<comment type="caution">
    <text evidence="9">The sequence shown here is derived from an EMBL/GenBank/DDBJ whole genome shotgun (WGS) entry which is preliminary data.</text>
</comment>
<dbReference type="RefSeq" id="XP_051443719.1">
    <property type="nucleotide sequence ID" value="XM_051589702.1"/>
</dbReference>
<evidence type="ECO:0000313" key="9">
    <source>
        <dbReference type="EMBL" id="KAI8578715.1"/>
    </source>
</evidence>
<dbReference type="InterPro" id="IPR036855">
    <property type="entry name" value="Znf_CCCH_sf"/>
</dbReference>
<feature type="compositionally biased region" description="Polar residues" evidence="6">
    <location>
        <begin position="200"/>
        <end position="216"/>
    </location>
</feature>
<evidence type="ECO:0000256" key="5">
    <source>
        <dbReference type="PROSITE-ProRule" id="PRU00723"/>
    </source>
</evidence>
<evidence type="ECO:0000313" key="10">
    <source>
        <dbReference type="Proteomes" id="UP001206595"/>
    </source>
</evidence>
<evidence type="ECO:0000256" key="3">
    <source>
        <dbReference type="ARBA" id="ARBA00022771"/>
    </source>
</evidence>
<evidence type="ECO:0000259" key="8">
    <source>
        <dbReference type="PROSITE" id="PS51462"/>
    </source>
</evidence>
<reference evidence="9" key="2">
    <citation type="journal article" date="2022" name="Proc. Natl. Acad. Sci. U.S.A.">
        <title>Diploid-dominant life cycles characterize the early evolution of Fungi.</title>
        <authorList>
            <person name="Amses K.R."/>
            <person name="Simmons D.R."/>
            <person name="Longcore J.E."/>
            <person name="Mondo S.J."/>
            <person name="Seto K."/>
            <person name="Jeronimo G.H."/>
            <person name="Bonds A.E."/>
            <person name="Quandt C.A."/>
            <person name="Davis W.J."/>
            <person name="Chang Y."/>
            <person name="Federici B.A."/>
            <person name="Kuo A."/>
            <person name="LaButti K."/>
            <person name="Pangilinan J."/>
            <person name="Andreopoulos W."/>
            <person name="Tritt A."/>
            <person name="Riley R."/>
            <person name="Hundley H."/>
            <person name="Johnson J."/>
            <person name="Lipzen A."/>
            <person name="Barry K."/>
            <person name="Lang B.F."/>
            <person name="Cuomo C.A."/>
            <person name="Buchler N.E."/>
            <person name="Grigoriev I.V."/>
            <person name="Spatafora J.W."/>
            <person name="Stajich J.E."/>
            <person name="James T.Y."/>
        </authorList>
    </citation>
    <scope>NUCLEOTIDE SEQUENCE</scope>
    <source>
        <strain evidence="9">AG</strain>
    </source>
</reference>
<dbReference type="Gene3D" id="4.10.1000.10">
    <property type="entry name" value="Zinc finger, CCCH-type"/>
    <property type="match status" value="2"/>
</dbReference>
<dbReference type="GeneID" id="75915047"/>
<feature type="region of interest" description="Disordered" evidence="6">
    <location>
        <begin position="339"/>
        <end position="415"/>
    </location>
</feature>
<keyword evidence="2" id="KW-0677">Repeat</keyword>
<dbReference type="PANTHER" id="PTHR12547">
    <property type="entry name" value="CCCH ZINC FINGER/TIS11-RELATED"/>
    <property type="match status" value="1"/>
</dbReference>
<dbReference type="EMBL" id="MU620926">
    <property type="protein sequence ID" value="KAI8578715.1"/>
    <property type="molecule type" value="Genomic_DNA"/>
</dbReference>
<dbReference type="SUPFAM" id="SSF90229">
    <property type="entry name" value="CCCH zinc finger"/>
    <property type="match status" value="2"/>
</dbReference>
<dbReference type="GO" id="GO:0010468">
    <property type="term" value="P:regulation of gene expression"/>
    <property type="evidence" value="ECO:0007669"/>
    <property type="project" value="UniProtKB-ARBA"/>
</dbReference>
<dbReference type="FunFam" id="4.10.1000.10:FF:000003">
    <property type="entry name" value="Zinc finger CCCH domain-containing protein"/>
    <property type="match status" value="1"/>
</dbReference>
<keyword evidence="1 5" id="KW-0479">Metal-binding</keyword>
<evidence type="ECO:0000256" key="2">
    <source>
        <dbReference type="ARBA" id="ARBA00022737"/>
    </source>
</evidence>
<evidence type="ECO:0000256" key="4">
    <source>
        <dbReference type="ARBA" id="ARBA00022833"/>
    </source>
</evidence>
<keyword evidence="3 5" id="KW-0863">Zinc-finger</keyword>
<evidence type="ECO:0000256" key="1">
    <source>
        <dbReference type="ARBA" id="ARBA00022723"/>
    </source>
</evidence>
<dbReference type="Pfam" id="PF00642">
    <property type="entry name" value="zf-CCCH"/>
    <property type="match status" value="2"/>
</dbReference>
<feature type="compositionally biased region" description="Low complexity" evidence="6">
    <location>
        <begin position="377"/>
        <end position="392"/>
    </location>
</feature>
<feature type="compositionally biased region" description="Polar residues" evidence="6">
    <location>
        <begin position="158"/>
        <end position="169"/>
    </location>
</feature>
<name>A0AAD5HC08_UMBRA</name>
<feature type="region of interest" description="Disordered" evidence="6">
    <location>
        <begin position="148"/>
        <end position="177"/>
    </location>
</feature>
<dbReference type="GO" id="GO:0008270">
    <property type="term" value="F:zinc ion binding"/>
    <property type="evidence" value="ECO:0007669"/>
    <property type="project" value="UniProtKB-KW"/>
</dbReference>
<keyword evidence="4 5" id="KW-0862">Zinc</keyword>
<dbReference type="PROSITE" id="PS51462">
    <property type="entry name" value="NUDIX"/>
    <property type="match status" value="1"/>
</dbReference>
<dbReference type="InterPro" id="IPR045877">
    <property type="entry name" value="ZFP36-like"/>
</dbReference>
<protein>
    <submittedName>
        <fullName evidence="9">Uncharacterized protein</fullName>
    </submittedName>
</protein>
<keyword evidence="10" id="KW-1185">Reference proteome</keyword>
<dbReference type="PANTHER" id="PTHR12547:SF18">
    <property type="entry name" value="PROTEIN TIS11"/>
    <property type="match status" value="1"/>
</dbReference>
<dbReference type="Gene3D" id="3.90.79.10">
    <property type="entry name" value="Nucleoside Triphosphate Pyrophosphohydrolase"/>
    <property type="match status" value="1"/>
</dbReference>
<sequence length="499" mass="55919">MERNLQLNLYSGLLIYRTTRNTEFLLYNDTFSNKRHWGPPKGRVIGQEDEKKCALRAAFEIIGLNPKDLRIEEGFKIEVKYLSGTKPKKVSYYLAQALDPHSRIPPNAEGLHIQWCNLQVAVDKAAFRNMQEVFTHACSFVESKKKARQQARRKTGESPRSNYGFNSPYSSSTAHSEAAEATAVDGVAGVKSQLKGLNITPLQDSLSPRQSGFSQTTDDRGLPTQHAGDHRLSRELMPDHQDKSGKSLSANPLYKTRLCERFETEGYCPYEGKCTFAHGNTELRERIADAVEDKPSAKTESTDGNNLFKTRLCERYMKGMFCQYGPKCNFAHGVTELKQRPAPIKEKPRVHEVDDQASRFRMPRTRDSPHPEHTHASVDVPSSPVTPSQPRVDSPGRIIEKPMTPESPTASLPGKPQTIEFDTATQQDGGSGLVKPKLVQYEHKLPPLAKPPTPGYNSRKQVDDKVPLKSALNGMADAYEKTKIKVVELSKDERDMLPM</sequence>